<dbReference type="Proteomes" id="UP000077755">
    <property type="component" value="Chromosome 5"/>
</dbReference>
<feature type="coiled-coil region" evidence="6">
    <location>
        <begin position="319"/>
        <end position="346"/>
    </location>
</feature>
<dbReference type="Gene3D" id="4.10.280.10">
    <property type="entry name" value="Helix-loop-helix DNA-binding domain"/>
    <property type="match status" value="1"/>
</dbReference>
<dbReference type="PANTHER" id="PTHR16223">
    <property type="entry name" value="TRANSCRIPTION FACTOR BHLH83-RELATED"/>
    <property type="match status" value="1"/>
</dbReference>
<dbReference type="GO" id="GO:0000981">
    <property type="term" value="F:DNA-binding transcription factor activity, RNA polymerase II-specific"/>
    <property type="evidence" value="ECO:0007669"/>
    <property type="project" value="TreeGrafter"/>
</dbReference>
<dbReference type="AlphaFoldDB" id="A0AAF0X2U0"/>
<evidence type="ECO:0000313" key="9">
    <source>
        <dbReference type="EMBL" id="WOH00130.1"/>
    </source>
</evidence>
<dbReference type="GO" id="GO:0000978">
    <property type="term" value="F:RNA polymerase II cis-regulatory region sequence-specific DNA binding"/>
    <property type="evidence" value="ECO:0007669"/>
    <property type="project" value="TreeGrafter"/>
</dbReference>
<dbReference type="GO" id="GO:0046983">
    <property type="term" value="F:protein dimerization activity"/>
    <property type="evidence" value="ECO:0007669"/>
    <property type="project" value="InterPro"/>
</dbReference>
<dbReference type="PANTHER" id="PTHR16223:SF125">
    <property type="entry name" value="OS08G0506700 PROTEIN"/>
    <property type="match status" value="1"/>
</dbReference>
<keyword evidence="5" id="KW-0539">Nucleus</keyword>
<dbReference type="CDD" id="cd11393">
    <property type="entry name" value="bHLH_AtbHLH_like"/>
    <property type="match status" value="1"/>
</dbReference>
<gene>
    <name evidence="9" type="ORF">DCAR_0519488</name>
</gene>
<dbReference type="KEGG" id="dcr:108220843"/>
<feature type="region of interest" description="Disordered" evidence="7">
    <location>
        <begin position="164"/>
        <end position="185"/>
    </location>
</feature>
<dbReference type="FunFam" id="4.10.280.10:FF:000021">
    <property type="entry name" value="Transcription factor bHLH130 family"/>
    <property type="match status" value="1"/>
</dbReference>
<evidence type="ECO:0000256" key="6">
    <source>
        <dbReference type="SAM" id="Coils"/>
    </source>
</evidence>
<reference evidence="9" key="1">
    <citation type="journal article" date="2016" name="Nat. Genet.">
        <title>A high-quality carrot genome assembly provides new insights into carotenoid accumulation and asterid genome evolution.</title>
        <authorList>
            <person name="Iorizzo M."/>
            <person name="Ellison S."/>
            <person name="Senalik D."/>
            <person name="Zeng P."/>
            <person name="Satapoomin P."/>
            <person name="Huang J."/>
            <person name="Bowman M."/>
            <person name="Iovene M."/>
            <person name="Sanseverino W."/>
            <person name="Cavagnaro P."/>
            <person name="Yildiz M."/>
            <person name="Macko-Podgorni A."/>
            <person name="Moranska E."/>
            <person name="Grzebelus E."/>
            <person name="Grzebelus D."/>
            <person name="Ashrafi H."/>
            <person name="Zheng Z."/>
            <person name="Cheng S."/>
            <person name="Spooner D."/>
            <person name="Van Deynze A."/>
            <person name="Simon P."/>
        </authorList>
    </citation>
    <scope>NUCLEOTIDE SEQUENCE</scope>
    <source>
        <tissue evidence="9">Leaf</tissue>
    </source>
</reference>
<feature type="domain" description="BHLH" evidence="8">
    <location>
        <begin position="279"/>
        <end position="329"/>
    </location>
</feature>
<comment type="subcellular location">
    <subcellularLocation>
        <location evidence="1">Nucleus</location>
    </subcellularLocation>
</comment>
<dbReference type="GO" id="GO:0005634">
    <property type="term" value="C:nucleus"/>
    <property type="evidence" value="ECO:0007669"/>
    <property type="project" value="UniProtKB-SubCell"/>
</dbReference>
<name>A0AAF0X2U0_DAUCS</name>
<dbReference type="InterPro" id="IPR036638">
    <property type="entry name" value="HLH_DNA-bd_sf"/>
</dbReference>
<evidence type="ECO:0000259" key="8">
    <source>
        <dbReference type="PROSITE" id="PS50888"/>
    </source>
</evidence>
<dbReference type="Pfam" id="PF00010">
    <property type="entry name" value="HLH"/>
    <property type="match status" value="1"/>
</dbReference>
<keyword evidence="10" id="KW-1185">Reference proteome</keyword>
<evidence type="ECO:0000256" key="2">
    <source>
        <dbReference type="ARBA" id="ARBA00023015"/>
    </source>
</evidence>
<keyword evidence="6" id="KW-0175">Coiled coil</keyword>
<accession>A0AAF0X2U0</accession>
<organism evidence="9 10">
    <name type="scientific">Daucus carota subsp. sativus</name>
    <name type="common">Carrot</name>
    <dbReference type="NCBI Taxonomy" id="79200"/>
    <lineage>
        <taxon>Eukaryota</taxon>
        <taxon>Viridiplantae</taxon>
        <taxon>Streptophyta</taxon>
        <taxon>Embryophyta</taxon>
        <taxon>Tracheophyta</taxon>
        <taxon>Spermatophyta</taxon>
        <taxon>Magnoliopsida</taxon>
        <taxon>eudicotyledons</taxon>
        <taxon>Gunneridae</taxon>
        <taxon>Pentapetalae</taxon>
        <taxon>asterids</taxon>
        <taxon>campanulids</taxon>
        <taxon>Apiales</taxon>
        <taxon>Apiaceae</taxon>
        <taxon>Apioideae</taxon>
        <taxon>Scandiceae</taxon>
        <taxon>Daucinae</taxon>
        <taxon>Daucus</taxon>
        <taxon>Daucus sect. Daucus</taxon>
    </lineage>
</organism>
<dbReference type="PROSITE" id="PS50888">
    <property type="entry name" value="BHLH"/>
    <property type="match status" value="1"/>
</dbReference>
<evidence type="ECO:0000313" key="10">
    <source>
        <dbReference type="Proteomes" id="UP000077755"/>
    </source>
</evidence>
<evidence type="ECO:0000256" key="4">
    <source>
        <dbReference type="ARBA" id="ARBA00023163"/>
    </source>
</evidence>
<feature type="region of interest" description="Disordered" evidence="7">
    <location>
        <begin position="44"/>
        <end position="81"/>
    </location>
</feature>
<evidence type="ECO:0000256" key="1">
    <source>
        <dbReference type="ARBA" id="ARBA00004123"/>
    </source>
</evidence>
<reference evidence="9" key="2">
    <citation type="submission" date="2022-03" db="EMBL/GenBank/DDBJ databases">
        <title>Draft title - Genomic analysis of global carrot germplasm unveils the trajectory of domestication and the origin of high carotenoid orange carrot.</title>
        <authorList>
            <person name="Iorizzo M."/>
            <person name="Ellison S."/>
            <person name="Senalik D."/>
            <person name="Macko-Podgorni A."/>
            <person name="Grzebelus D."/>
            <person name="Bostan H."/>
            <person name="Rolling W."/>
            <person name="Curaba J."/>
            <person name="Simon P."/>
        </authorList>
    </citation>
    <scope>NUCLEOTIDE SEQUENCE</scope>
    <source>
        <tissue evidence="9">Leaf</tissue>
    </source>
</reference>
<dbReference type="SMART" id="SM00353">
    <property type="entry name" value="HLH"/>
    <property type="match status" value="1"/>
</dbReference>
<proteinExistence type="predicted"/>
<keyword evidence="2" id="KW-0805">Transcription regulation</keyword>
<dbReference type="InterPro" id="IPR045239">
    <property type="entry name" value="bHLH95_bHLH"/>
</dbReference>
<evidence type="ECO:0000256" key="7">
    <source>
        <dbReference type="SAM" id="MobiDB-lite"/>
    </source>
</evidence>
<dbReference type="SUPFAM" id="SSF47459">
    <property type="entry name" value="HLH, helix-loop-helix DNA-binding domain"/>
    <property type="match status" value="1"/>
</dbReference>
<evidence type="ECO:0000256" key="3">
    <source>
        <dbReference type="ARBA" id="ARBA00023125"/>
    </source>
</evidence>
<keyword evidence="4" id="KW-0804">Transcription</keyword>
<feature type="compositionally biased region" description="Polar residues" evidence="7">
    <location>
        <begin position="169"/>
        <end position="184"/>
    </location>
</feature>
<dbReference type="EMBL" id="CP093347">
    <property type="protein sequence ID" value="WOH00130.1"/>
    <property type="molecule type" value="Genomic_DNA"/>
</dbReference>
<evidence type="ECO:0000256" key="5">
    <source>
        <dbReference type="ARBA" id="ARBA00023242"/>
    </source>
</evidence>
<keyword evidence="3" id="KW-0238">DNA-binding</keyword>
<dbReference type="InterPro" id="IPR011598">
    <property type="entry name" value="bHLH_dom"/>
</dbReference>
<dbReference type="InterPro" id="IPR045843">
    <property type="entry name" value="IND-like"/>
</dbReference>
<sequence length="354" mass="39815">MYDDSRALFSDSSAIISSNFSPKGEQHNLFPRSRMNFDMNNIVQDSYHNNSSNENSYGDSLNSSLSHYPRHSSSLTSQAGHLDNSSLYRGSFMGMDDQVKTSAGLMRQNTSPPGYISHLANKSGYGGMRDVGNYRLGNGNNRDLTSSRLKSQISLSSGIPSSLGMLPQISETDGGNTEPTSNVDTKNRCVRDTQYHNSGYPLRSWNDSLNFADSYTLKRELDVDDRLFSSIQNGEIQNRPSLFSHHLSLPKTLSDISCMNKLLQFQDSVPCKIRAKRGCATHPRSIAERVRRTRISERMRKLQELVPHMDKQTNTADMLDLAVDYIKDLQKQYKTLNDNRANCRCSAMQKQGLK</sequence>
<feature type="compositionally biased region" description="Low complexity" evidence="7">
    <location>
        <begin position="46"/>
        <end position="75"/>
    </location>
</feature>
<protein>
    <recommendedName>
        <fullName evidence="8">BHLH domain-containing protein</fullName>
    </recommendedName>
</protein>